<protein>
    <submittedName>
        <fullName evidence="1">Uncharacterized protein</fullName>
    </submittedName>
</protein>
<dbReference type="Proteomes" id="UP000217790">
    <property type="component" value="Unassembled WGS sequence"/>
</dbReference>
<dbReference type="InParanoid" id="A0A2H3ECK0"/>
<keyword evidence="2" id="KW-1185">Reference proteome</keyword>
<name>A0A2H3ECK0_ARMGA</name>
<evidence type="ECO:0000313" key="2">
    <source>
        <dbReference type="Proteomes" id="UP000217790"/>
    </source>
</evidence>
<proteinExistence type="predicted"/>
<organism evidence="1 2">
    <name type="scientific">Armillaria gallica</name>
    <name type="common">Bulbous honey fungus</name>
    <name type="synonym">Armillaria bulbosa</name>
    <dbReference type="NCBI Taxonomy" id="47427"/>
    <lineage>
        <taxon>Eukaryota</taxon>
        <taxon>Fungi</taxon>
        <taxon>Dikarya</taxon>
        <taxon>Basidiomycota</taxon>
        <taxon>Agaricomycotina</taxon>
        <taxon>Agaricomycetes</taxon>
        <taxon>Agaricomycetidae</taxon>
        <taxon>Agaricales</taxon>
        <taxon>Marasmiineae</taxon>
        <taxon>Physalacriaceae</taxon>
        <taxon>Armillaria</taxon>
    </lineage>
</organism>
<dbReference type="AlphaFoldDB" id="A0A2H3ECK0"/>
<accession>A0A2H3ECK0</accession>
<dbReference type="EMBL" id="KZ293649">
    <property type="protein sequence ID" value="PBK97286.1"/>
    <property type="molecule type" value="Genomic_DNA"/>
</dbReference>
<gene>
    <name evidence="1" type="ORF">ARMGADRAFT_632570</name>
</gene>
<evidence type="ECO:0000313" key="1">
    <source>
        <dbReference type="EMBL" id="PBK97286.1"/>
    </source>
</evidence>
<reference evidence="2" key="1">
    <citation type="journal article" date="2017" name="Nat. Ecol. Evol.">
        <title>Genome expansion and lineage-specific genetic innovations in the forest pathogenic fungi Armillaria.</title>
        <authorList>
            <person name="Sipos G."/>
            <person name="Prasanna A.N."/>
            <person name="Walter M.C."/>
            <person name="O'Connor E."/>
            <person name="Balint B."/>
            <person name="Krizsan K."/>
            <person name="Kiss B."/>
            <person name="Hess J."/>
            <person name="Varga T."/>
            <person name="Slot J."/>
            <person name="Riley R."/>
            <person name="Boka B."/>
            <person name="Rigling D."/>
            <person name="Barry K."/>
            <person name="Lee J."/>
            <person name="Mihaltcheva S."/>
            <person name="LaButti K."/>
            <person name="Lipzen A."/>
            <person name="Waldron R."/>
            <person name="Moloney N.M."/>
            <person name="Sperisen C."/>
            <person name="Kredics L."/>
            <person name="Vagvoelgyi C."/>
            <person name="Patrignani A."/>
            <person name="Fitzpatrick D."/>
            <person name="Nagy I."/>
            <person name="Doyle S."/>
            <person name="Anderson J.B."/>
            <person name="Grigoriev I.V."/>
            <person name="Gueldener U."/>
            <person name="Muensterkoetter M."/>
            <person name="Nagy L.G."/>
        </authorList>
    </citation>
    <scope>NUCLEOTIDE SEQUENCE [LARGE SCALE GENOMIC DNA]</scope>
    <source>
        <strain evidence="2">Ar21-2</strain>
    </source>
</reference>
<sequence length="77" mass="8307">MTHLRKSGESGRAGRRLATTLLCLTASETDWLAVATEHGLSSISTSTTKTGLYTEISGAISRLVGWSITRSELIERL</sequence>